<dbReference type="PROSITE" id="PS00237">
    <property type="entry name" value="G_PROTEIN_RECEP_F1_1"/>
    <property type="match status" value="1"/>
</dbReference>
<keyword evidence="5" id="KW-0597">Phosphoprotein</keyword>
<dbReference type="Proteomes" id="UP001239994">
    <property type="component" value="Unassembled WGS sequence"/>
</dbReference>
<feature type="transmembrane region" description="Helical" evidence="18">
    <location>
        <begin position="15"/>
        <end position="35"/>
    </location>
</feature>
<keyword evidence="21" id="KW-1185">Reference proteome</keyword>
<feature type="transmembrane region" description="Helical" evidence="18">
    <location>
        <begin position="179"/>
        <end position="205"/>
    </location>
</feature>
<dbReference type="InterPro" id="IPR001244">
    <property type="entry name" value="Prostglndn_DP_rcpt"/>
</dbReference>
<evidence type="ECO:0000256" key="7">
    <source>
        <dbReference type="ARBA" id="ARBA00022989"/>
    </source>
</evidence>
<keyword evidence="10" id="KW-1015">Disulfide bond</keyword>
<dbReference type="PRINTS" id="PR00237">
    <property type="entry name" value="GPCRRHODOPSN"/>
</dbReference>
<accession>A0AAD9A0W4</accession>
<dbReference type="PANTHER" id="PTHR11866">
    <property type="entry name" value="G-PROTEIN COUPLED RECEPTOR FAMILY 1 MEMBER"/>
    <property type="match status" value="1"/>
</dbReference>
<evidence type="ECO:0000256" key="9">
    <source>
        <dbReference type="ARBA" id="ARBA00023136"/>
    </source>
</evidence>
<feature type="transmembrane region" description="Helical" evidence="18">
    <location>
        <begin position="243"/>
        <end position="266"/>
    </location>
</feature>
<keyword evidence="9 18" id="KW-0472">Membrane</keyword>
<comment type="similarity">
    <text evidence="16">Belongs to the G-protein coupled receptor 1 family.</text>
</comment>
<dbReference type="InterPro" id="IPR000276">
    <property type="entry name" value="GPCR_Rhodpsn"/>
</dbReference>
<protein>
    <recommendedName>
        <fullName evidence="3">Prostaglandin E2 receptor EP4 subtype</fullName>
    </recommendedName>
    <alternativeName>
        <fullName evidence="15">Prostanoid EP4 receptor</fullName>
    </alternativeName>
</protein>
<keyword evidence="12" id="KW-0325">Glycoprotein</keyword>
<dbReference type="InterPro" id="IPR017452">
    <property type="entry name" value="GPCR_Rhodpsn_7TM"/>
</dbReference>
<evidence type="ECO:0000256" key="10">
    <source>
        <dbReference type="ARBA" id="ARBA00023157"/>
    </source>
</evidence>
<dbReference type="InterPro" id="IPR001758">
    <property type="entry name" value="Prost_EP4_rcpt"/>
</dbReference>
<evidence type="ECO:0000256" key="17">
    <source>
        <dbReference type="SAM" id="MobiDB-lite"/>
    </source>
</evidence>
<sequence>VKMNTTTSEKPKDPTIPVIMFIFGVVGNVIAIVVLRKSRKEQKETTFYTLVCGLAVTDLLGTLLASPVTIATYVNGRWPGGDSLCQYFGFILLFFSLAGLSFICVMSIERYLAINHAYFYSHYVDQKLAGVTLAGIYVSNVLFCALPSIGLGHVKLQFPHTWCFIDWRTNNSIHAAFSYAYAGVSSALILVTVVCNVLVCGALIMMHKRFVRRTSLGTDQGRITDLRRRRSFSRMAGAEIQMVILLIATSAVVLICSIPLVVRVFVNQLYLHPDTEQVLEQNPDLQAIRIASVNAILDPWIYILLRKTVLQKLLEKVKCLFCRIGGWGPGPSPGEFRCSGGPQMSSIVSRDSPSLVSRELRDMVSTSQTYLYPSDSVEGPRFSIRLVESRTYLSPTEQAFLQAKRGLDHKNSQSSTEEMKEGDVNVQSQETGILVPSHKSGPRQGCKQQTLQVTFTDEILNLQERCI</sequence>
<dbReference type="GO" id="GO:0071380">
    <property type="term" value="P:cellular response to prostaglandin E stimulus"/>
    <property type="evidence" value="ECO:0007669"/>
    <property type="project" value="TreeGrafter"/>
</dbReference>
<feature type="region of interest" description="Disordered" evidence="17">
    <location>
        <begin position="405"/>
        <end position="426"/>
    </location>
</feature>
<dbReference type="PRINTS" id="PR01788">
    <property type="entry name" value="PROSTANOIDR"/>
</dbReference>
<dbReference type="Gene3D" id="1.20.1070.10">
    <property type="entry name" value="Rhodopsin 7-helix transmembrane proteins"/>
    <property type="match status" value="1"/>
</dbReference>
<comment type="subunit">
    <text evidence="2">Interacts with FEM1A.</text>
</comment>
<evidence type="ECO:0000256" key="2">
    <source>
        <dbReference type="ARBA" id="ARBA00011094"/>
    </source>
</evidence>
<dbReference type="GO" id="GO:0007204">
    <property type="term" value="P:positive regulation of cytosolic calcium ion concentration"/>
    <property type="evidence" value="ECO:0007669"/>
    <property type="project" value="TreeGrafter"/>
</dbReference>
<evidence type="ECO:0000313" key="21">
    <source>
        <dbReference type="Proteomes" id="UP001239994"/>
    </source>
</evidence>
<evidence type="ECO:0000256" key="18">
    <source>
        <dbReference type="SAM" id="Phobius"/>
    </source>
</evidence>
<feature type="compositionally biased region" description="Basic and acidic residues" evidence="17">
    <location>
        <begin position="405"/>
        <end position="423"/>
    </location>
</feature>
<dbReference type="EMBL" id="JAROKS010000001">
    <property type="protein sequence ID" value="KAK1806765.1"/>
    <property type="molecule type" value="Genomic_DNA"/>
</dbReference>
<comment type="caution">
    <text evidence="20">The sequence shown here is derived from an EMBL/GenBank/DDBJ whole genome shotgun (WGS) entry which is preliminary data.</text>
</comment>
<evidence type="ECO:0000256" key="11">
    <source>
        <dbReference type="ARBA" id="ARBA00023170"/>
    </source>
</evidence>
<evidence type="ECO:0000313" key="20">
    <source>
        <dbReference type="EMBL" id="KAK1806765.1"/>
    </source>
</evidence>
<dbReference type="AlphaFoldDB" id="A0AAD9A0W4"/>
<dbReference type="Pfam" id="PF00001">
    <property type="entry name" value="7tm_1"/>
    <property type="match status" value="1"/>
</dbReference>
<dbReference type="PRINTS" id="PR00428">
    <property type="entry name" value="PROSTAGLNDNR"/>
</dbReference>
<name>A0AAD9A0W4_9TELE</name>
<evidence type="ECO:0000256" key="14">
    <source>
        <dbReference type="ARBA" id="ARBA00025493"/>
    </source>
</evidence>
<proteinExistence type="inferred from homology"/>
<dbReference type="PROSITE" id="PS50262">
    <property type="entry name" value="G_PROTEIN_RECEP_F1_2"/>
    <property type="match status" value="1"/>
</dbReference>
<keyword evidence="7 18" id="KW-1133">Transmembrane helix</keyword>
<keyword evidence="4" id="KW-1003">Cell membrane</keyword>
<evidence type="ECO:0000256" key="1">
    <source>
        <dbReference type="ARBA" id="ARBA00004651"/>
    </source>
</evidence>
<feature type="domain" description="G-protein coupled receptors family 1 profile" evidence="19">
    <location>
        <begin position="27"/>
        <end position="302"/>
    </location>
</feature>
<keyword evidence="6 16" id="KW-0812">Transmembrane</keyword>
<keyword evidence="13 16" id="KW-0807">Transducer</keyword>
<evidence type="ECO:0000256" key="15">
    <source>
        <dbReference type="ARBA" id="ARBA00031869"/>
    </source>
</evidence>
<gene>
    <name evidence="20" type="ORF">P4O66_005260</name>
</gene>
<dbReference type="GO" id="GO:0004957">
    <property type="term" value="F:prostaglandin E receptor activity"/>
    <property type="evidence" value="ECO:0007669"/>
    <property type="project" value="InterPro"/>
</dbReference>
<keyword evidence="11 16" id="KW-0675">Receptor</keyword>
<organism evidence="20 21">
    <name type="scientific">Electrophorus voltai</name>
    <dbReference type="NCBI Taxonomy" id="2609070"/>
    <lineage>
        <taxon>Eukaryota</taxon>
        <taxon>Metazoa</taxon>
        <taxon>Chordata</taxon>
        <taxon>Craniata</taxon>
        <taxon>Vertebrata</taxon>
        <taxon>Euteleostomi</taxon>
        <taxon>Actinopterygii</taxon>
        <taxon>Neopterygii</taxon>
        <taxon>Teleostei</taxon>
        <taxon>Ostariophysi</taxon>
        <taxon>Gymnotiformes</taxon>
        <taxon>Gymnotoidei</taxon>
        <taxon>Gymnotidae</taxon>
        <taxon>Electrophorus</taxon>
    </lineage>
</organism>
<feature type="non-terminal residue" evidence="20">
    <location>
        <position position="1"/>
    </location>
</feature>
<dbReference type="GO" id="GO:0007189">
    <property type="term" value="P:adenylate cyclase-activating G protein-coupled receptor signaling pathway"/>
    <property type="evidence" value="ECO:0007669"/>
    <property type="project" value="TreeGrafter"/>
</dbReference>
<evidence type="ECO:0000259" key="19">
    <source>
        <dbReference type="PROSITE" id="PS50262"/>
    </source>
</evidence>
<keyword evidence="8 16" id="KW-0297">G-protein coupled receptor</keyword>
<dbReference type="GO" id="GO:0050728">
    <property type="term" value="P:negative regulation of inflammatory response"/>
    <property type="evidence" value="ECO:0007669"/>
    <property type="project" value="TreeGrafter"/>
</dbReference>
<dbReference type="SUPFAM" id="SSF81321">
    <property type="entry name" value="Family A G protein-coupled receptor-like"/>
    <property type="match status" value="1"/>
</dbReference>
<dbReference type="InterPro" id="IPR008365">
    <property type="entry name" value="Prostanoid_rcpt"/>
</dbReference>
<evidence type="ECO:0000256" key="5">
    <source>
        <dbReference type="ARBA" id="ARBA00022553"/>
    </source>
</evidence>
<dbReference type="GO" id="GO:0005886">
    <property type="term" value="C:plasma membrane"/>
    <property type="evidence" value="ECO:0007669"/>
    <property type="project" value="UniProtKB-SubCell"/>
</dbReference>
<comment type="subcellular location">
    <subcellularLocation>
        <location evidence="1">Cell membrane</location>
        <topology evidence="1">Multi-pass membrane protein</topology>
    </subcellularLocation>
</comment>
<dbReference type="GO" id="GO:0006954">
    <property type="term" value="P:inflammatory response"/>
    <property type="evidence" value="ECO:0007669"/>
    <property type="project" value="TreeGrafter"/>
</dbReference>
<evidence type="ECO:0000256" key="6">
    <source>
        <dbReference type="ARBA" id="ARBA00022692"/>
    </source>
</evidence>
<evidence type="ECO:0000256" key="13">
    <source>
        <dbReference type="ARBA" id="ARBA00023224"/>
    </source>
</evidence>
<evidence type="ECO:0000256" key="3">
    <source>
        <dbReference type="ARBA" id="ARBA00019131"/>
    </source>
</evidence>
<feature type="transmembrane region" description="Helical" evidence="18">
    <location>
        <begin position="47"/>
        <end position="74"/>
    </location>
</feature>
<feature type="transmembrane region" description="Helical" evidence="18">
    <location>
        <begin position="128"/>
        <end position="149"/>
    </location>
</feature>
<dbReference type="PANTHER" id="PTHR11866:SF43">
    <property type="entry name" value="PROSTAGLANDIN E2 RECEPTOR EP4 SUBTYPE"/>
    <property type="match status" value="1"/>
</dbReference>
<evidence type="ECO:0000256" key="4">
    <source>
        <dbReference type="ARBA" id="ARBA00022475"/>
    </source>
</evidence>
<comment type="function">
    <text evidence="14">Receptor for prostaglandin E2 (PGE2). The activity of this receptor is mediated by G(s) proteins that stimulate adenylate cyclase. Has a relaxing effect on smooth muscle. May play an important role in regulating renal hemodynamics, intestinal epithelial transport, adrenal aldosterone secretion, and uterine function.</text>
</comment>
<reference evidence="20" key="1">
    <citation type="submission" date="2023-03" db="EMBL/GenBank/DDBJ databases">
        <title>Electrophorus voltai genome.</title>
        <authorList>
            <person name="Bian C."/>
        </authorList>
    </citation>
    <scope>NUCLEOTIDE SEQUENCE</scope>
    <source>
        <strain evidence="20">CB-2022</strain>
        <tissue evidence="20">Muscle</tissue>
    </source>
</reference>
<dbReference type="PRINTS" id="PR00586">
    <property type="entry name" value="PRSTNOIDEP4R"/>
</dbReference>
<evidence type="ECO:0000256" key="12">
    <source>
        <dbReference type="ARBA" id="ARBA00023180"/>
    </source>
</evidence>
<feature type="transmembrane region" description="Helical" evidence="18">
    <location>
        <begin position="86"/>
        <end position="108"/>
    </location>
</feature>
<dbReference type="CDD" id="cd15142">
    <property type="entry name" value="7tmA_PGE2_EP4"/>
    <property type="match status" value="1"/>
</dbReference>
<evidence type="ECO:0000256" key="16">
    <source>
        <dbReference type="RuleBase" id="RU000688"/>
    </source>
</evidence>
<evidence type="ECO:0000256" key="8">
    <source>
        <dbReference type="ARBA" id="ARBA00023040"/>
    </source>
</evidence>
<dbReference type="FunFam" id="1.20.1070.10:FF:000101">
    <property type="entry name" value="Prostaglandin E2 receptor EP4 subtype"/>
    <property type="match status" value="1"/>
</dbReference>